<dbReference type="Proteomes" id="UP000235672">
    <property type="component" value="Unassembled WGS sequence"/>
</dbReference>
<feature type="domain" description="Heterokaryon incompatibility" evidence="2">
    <location>
        <begin position="42"/>
        <end position="224"/>
    </location>
</feature>
<dbReference type="OrthoDB" id="4850726at2759"/>
<evidence type="ECO:0000313" key="4">
    <source>
        <dbReference type="Proteomes" id="UP000235672"/>
    </source>
</evidence>
<accession>A0A2J6QIM0</accession>
<evidence type="ECO:0000256" key="1">
    <source>
        <dbReference type="SAM" id="Phobius"/>
    </source>
</evidence>
<dbReference type="STRING" id="1745343.A0A2J6QIM0"/>
<dbReference type="PANTHER" id="PTHR24148:SF73">
    <property type="entry name" value="HET DOMAIN PROTEIN (AFU_ORTHOLOGUE AFUA_8G01020)"/>
    <property type="match status" value="1"/>
</dbReference>
<evidence type="ECO:0000313" key="3">
    <source>
        <dbReference type="EMBL" id="PMD26103.1"/>
    </source>
</evidence>
<proteinExistence type="predicted"/>
<dbReference type="EMBL" id="KZ613468">
    <property type="protein sequence ID" value="PMD26103.1"/>
    <property type="molecule type" value="Genomic_DNA"/>
</dbReference>
<dbReference type="PANTHER" id="PTHR24148">
    <property type="entry name" value="ANKYRIN REPEAT DOMAIN-CONTAINING PROTEIN 39 HOMOLOG-RELATED"/>
    <property type="match status" value="1"/>
</dbReference>
<dbReference type="InterPro" id="IPR010730">
    <property type="entry name" value="HET"/>
</dbReference>
<dbReference type="AlphaFoldDB" id="A0A2J6QIM0"/>
<gene>
    <name evidence="3" type="ORF">NA56DRAFT_336534</name>
</gene>
<dbReference type="Pfam" id="PF26639">
    <property type="entry name" value="Het-6_barrel"/>
    <property type="match status" value="1"/>
</dbReference>
<reference evidence="3 4" key="1">
    <citation type="submission" date="2016-05" db="EMBL/GenBank/DDBJ databases">
        <title>A degradative enzymes factory behind the ericoid mycorrhizal symbiosis.</title>
        <authorList>
            <consortium name="DOE Joint Genome Institute"/>
            <person name="Martino E."/>
            <person name="Morin E."/>
            <person name="Grelet G."/>
            <person name="Kuo A."/>
            <person name="Kohler A."/>
            <person name="Daghino S."/>
            <person name="Barry K."/>
            <person name="Choi C."/>
            <person name="Cichocki N."/>
            <person name="Clum A."/>
            <person name="Copeland A."/>
            <person name="Hainaut M."/>
            <person name="Haridas S."/>
            <person name="Labutti K."/>
            <person name="Lindquist E."/>
            <person name="Lipzen A."/>
            <person name="Khouja H.-R."/>
            <person name="Murat C."/>
            <person name="Ohm R."/>
            <person name="Olson A."/>
            <person name="Spatafora J."/>
            <person name="Veneault-Fourrey C."/>
            <person name="Henrissat B."/>
            <person name="Grigoriev I."/>
            <person name="Martin F."/>
            <person name="Perotto S."/>
        </authorList>
    </citation>
    <scope>NUCLEOTIDE SEQUENCE [LARGE SCALE GENOMIC DNA]</scope>
    <source>
        <strain evidence="3 4">UAMH 7357</strain>
    </source>
</reference>
<dbReference type="Pfam" id="PF06985">
    <property type="entry name" value="HET"/>
    <property type="match status" value="1"/>
</dbReference>
<name>A0A2J6QIM0_9HELO</name>
<dbReference type="InterPro" id="IPR052895">
    <property type="entry name" value="HetReg/Transcr_Mod"/>
</dbReference>
<keyword evidence="4" id="KW-1185">Reference proteome</keyword>
<sequence>MEYSPLSEENHEIRLLTLVEGKNSAFVSCQLEHCSLIEHPPYTALSYCWGNPDITKTILLNGVKVQATVNLEAALRQLQAEGYTKLWVDALCINQNDREERSRQVLRMRRIYMEASLVLVWLGIATPSSKIAIAFIDLVTRSNDALKYLRDRGGEENDETVKKTRAAMSPIVQKWLDKLLHEGSDKLVDGLMEDMFMFDNEDSRQAFIDFFHRPYWRRVWIIQEIVSGARVVVYCGADSTKLENIERVLARTAEGKEFLRTGQVPNFEAFRKSQFSGEASPLVKLLVSSRASLATDPRDKVYGLLGLASDGEELIPLPNYKQPLGFILEEMTKSILSIRRCPNILLFRAHDREPNERLPSWVPDWTDLSRMNRPWHTSLAGPDGDSAYFGEMVHHLHHLLAPFSRRMTSLTRPPIEFRGRRLEMKGKIIDVVDGLSSQCGDEQSITDKEWLRRKMIQPLEKRARYPDDQETTWAIVKSLSMDEVYFGHGIGKGDNTHMYVDSFSLLSSKKARKFMERYHPKLLSWLEDNETFLVDGQTLEDWIQKADKFPVPDYSLSVRVLRKYMQRIAQVVECGMRLATTRDGRVGMVHPQTQRGDVICSLLGCSLPVVLRASGSKKKTYHIVGEAYLHPMKSFTTGILAENLDMGEMVDFYIE</sequence>
<evidence type="ECO:0000259" key="2">
    <source>
        <dbReference type="Pfam" id="PF06985"/>
    </source>
</evidence>
<keyword evidence="1" id="KW-0472">Membrane</keyword>
<keyword evidence="1" id="KW-1133">Transmembrane helix</keyword>
<feature type="transmembrane region" description="Helical" evidence="1">
    <location>
        <begin position="111"/>
        <end position="136"/>
    </location>
</feature>
<keyword evidence="1" id="KW-0812">Transmembrane</keyword>
<organism evidence="3 4">
    <name type="scientific">Hyaloscypha hepaticicola</name>
    <dbReference type="NCBI Taxonomy" id="2082293"/>
    <lineage>
        <taxon>Eukaryota</taxon>
        <taxon>Fungi</taxon>
        <taxon>Dikarya</taxon>
        <taxon>Ascomycota</taxon>
        <taxon>Pezizomycotina</taxon>
        <taxon>Leotiomycetes</taxon>
        <taxon>Helotiales</taxon>
        <taxon>Hyaloscyphaceae</taxon>
        <taxon>Hyaloscypha</taxon>
    </lineage>
</organism>
<protein>
    <submittedName>
        <fullName evidence="3">HET-domain-containing protein</fullName>
    </submittedName>
</protein>